<accession>F7XWJ5</accession>
<organism evidence="2 3">
    <name type="scientific">Midichloria mitochondrii (strain IricVA)</name>
    <dbReference type="NCBI Taxonomy" id="696127"/>
    <lineage>
        <taxon>Bacteria</taxon>
        <taxon>Pseudomonadati</taxon>
        <taxon>Pseudomonadota</taxon>
        <taxon>Alphaproteobacteria</taxon>
        <taxon>Rickettsiales</taxon>
        <taxon>Candidatus Midichloriaceae</taxon>
        <taxon>Candidatus Midichloria</taxon>
    </lineage>
</organism>
<keyword evidence="3" id="KW-1185">Reference proteome</keyword>
<dbReference type="EMBL" id="CP002130">
    <property type="protein sequence ID" value="AEI89044.1"/>
    <property type="molecule type" value="Genomic_DNA"/>
</dbReference>
<dbReference type="InterPro" id="IPR028994">
    <property type="entry name" value="Integrin_alpha_N"/>
</dbReference>
<evidence type="ECO:0000256" key="1">
    <source>
        <dbReference type="ARBA" id="ARBA00022729"/>
    </source>
</evidence>
<proteinExistence type="predicted"/>
<dbReference type="Proteomes" id="UP000006639">
    <property type="component" value="Chromosome"/>
</dbReference>
<dbReference type="HOGENOM" id="CLU_3202099_0_0_5"/>
<dbReference type="AlphaFoldDB" id="F7XWJ5"/>
<evidence type="ECO:0000313" key="3">
    <source>
        <dbReference type="Proteomes" id="UP000006639"/>
    </source>
</evidence>
<evidence type="ECO:0000313" key="2">
    <source>
        <dbReference type="EMBL" id="AEI89044.1"/>
    </source>
</evidence>
<protein>
    <submittedName>
        <fullName evidence="2">Uncharacterized protein</fullName>
    </submittedName>
</protein>
<keyword evidence="1" id="KW-0732">Signal</keyword>
<reference evidence="2 3" key="1">
    <citation type="journal article" date="2011" name="Mol. Biol. Evol.">
        <title>Phylogenomic evidence for the presence of a flagellum and cbb3 oxidase in the free-living mitochondrial ancestor.</title>
        <authorList>
            <person name="Sassera D."/>
            <person name="Lo N."/>
            <person name="Epis S."/>
            <person name="D'Auria G."/>
            <person name="Montagna M."/>
            <person name="Comandatore F."/>
            <person name="Horner D."/>
            <person name="Pereto J."/>
            <person name="Luciano A.M."/>
            <person name="Franciosi F."/>
            <person name="Ferri E."/>
            <person name="Crotti E."/>
            <person name="Bazzocchi C."/>
            <person name="Daffonchio D."/>
            <person name="Sacchi L."/>
            <person name="Moya A."/>
            <person name="Latorre A."/>
            <person name="Bandi C."/>
        </authorList>
    </citation>
    <scope>NUCLEOTIDE SEQUENCE [LARGE SCALE GENOMIC DNA]</scope>
    <source>
        <strain evidence="2 3">IricVA</strain>
    </source>
</reference>
<dbReference type="Pfam" id="PF01839">
    <property type="entry name" value="FG-GAP"/>
    <property type="match status" value="1"/>
</dbReference>
<sequence>MGLVGARGLVIADFNGDGRPDIATANHESNTISILLNIATWPNYS</sequence>
<dbReference type="SUPFAM" id="SSF69318">
    <property type="entry name" value="Integrin alpha N-terminal domain"/>
    <property type="match status" value="1"/>
</dbReference>
<dbReference type="InterPro" id="IPR013517">
    <property type="entry name" value="FG-GAP"/>
</dbReference>
<dbReference type="KEGG" id="mmn:midi_00754"/>
<name>F7XWJ5_MIDMI</name>
<gene>
    <name evidence="2" type="ordered locus">midi_00754</name>
</gene>